<evidence type="ECO:0000313" key="3">
    <source>
        <dbReference type="EMBL" id="AIJ34385.1"/>
    </source>
</evidence>
<evidence type="ECO:0000256" key="1">
    <source>
        <dbReference type="SAM" id="SignalP"/>
    </source>
</evidence>
<name>A0A076NRW5_9CORY</name>
<evidence type="ECO:0000313" key="5">
    <source>
        <dbReference type="Proteomes" id="UP000028780"/>
    </source>
</evidence>
<accession>A0A076NRW5</accession>
<protein>
    <submittedName>
        <fullName evidence="4">Putative secreted protein</fullName>
    </submittedName>
</protein>
<dbReference type="Pfam" id="PF09449">
    <property type="entry name" value="DUF2020"/>
    <property type="match status" value="1"/>
</dbReference>
<dbReference type="EMBL" id="LT906467">
    <property type="protein sequence ID" value="SNV85893.1"/>
    <property type="molecule type" value="Genomic_DNA"/>
</dbReference>
<dbReference type="Proteomes" id="UP000215374">
    <property type="component" value="Chromosome 1"/>
</dbReference>
<keyword evidence="1" id="KW-0732">Signal</keyword>
<dbReference type="Gene3D" id="3.40.1000.10">
    <property type="entry name" value="Mog1/PsbP, alpha/beta/alpha sandwich"/>
    <property type="match status" value="1"/>
</dbReference>
<feature type="domain" description="DUF2020" evidence="2">
    <location>
        <begin position="41"/>
        <end position="185"/>
    </location>
</feature>
<dbReference type="Proteomes" id="UP000028780">
    <property type="component" value="Chromosome"/>
</dbReference>
<reference evidence="4 6" key="2">
    <citation type="submission" date="2017-06" db="EMBL/GenBank/DDBJ databases">
        <authorList>
            <consortium name="Pathogen Informatics"/>
        </authorList>
    </citation>
    <scope>NUCLEOTIDE SEQUENCE [LARGE SCALE GENOMIC DNA]</scope>
    <source>
        <strain evidence="4 6">NCTC13015</strain>
    </source>
</reference>
<gene>
    <name evidence="3" type="ORF">CIMIT_11275</name>
    <name evidence="4" type="ORF">SAMEA4535761_02312</name>
</gene>
<dbReference type="OrthoDB" id="4774058at2"/>
<dbReference type="PROSITE" id="PS51257">
    <property type="entry name" value="PROKAR_LIPOPROTEIN"/>
    <property type="match status" value="1"/>
</dbReference>
<organism evidence="3 5">
    <name type="scientific">Corynebacterium imitans</name>
    <dbReference type="NCBI Taxonomy" id="156978"/>
    <lineage>
        <taxon>Bacteria</taxon>
        <taxon>Bacillati</taxon>
        <taxon>Actinomycetota</taxon>
        <taxon>Actinomycetes</taxon>
        <taxon>Mycobacteriales</taxon>
        <taxon>Corynebacteriaceae</taxon>
        <taxon>Corynebacterium</taxon>
    </lineage>
</organism>
<dbReference type="RefSeq" id="WP_038592994.1">
    <property type="nucleotide sequence ID" value="NZ_CP009211.1"/>
</dbReference>
<evidence type="ECO:0000259" key="2">
    <source>
        <dbReference type="Pfam" id="PF09449"/>
    </source>
</evidence>
<feature type="chain" id="PRO_5038207138" evidence="1">
    <location>
        <begin position="18"/>
        <end position="185"/>
    </location>
</feature>
<dbReference type="EMBL" id="CP009211">
    <property type="protein sequence ID" value="AIJ34385.1"/>
    <property type="molecule type" value="Genomic_DNA"/>
</dbReference>
<reference evidence="3 5" key="1">
    <citation type="submission" date="2014-08" db="EMBL/GenBank/DDBJ databases">
        <title>Complete genome sequence of Corynebacterium imitans DSM 44264, isolated from a five-month-old boy with suspected pharyngeal diphtheria.</title>
        <authorList>
            <person name="Mollmann S."/>
            <person name="Albersmeier A."/>
            <person name="Ruckert C."/>
            <person name="Tauch A."/>
        </authorList>
    </citation>
    <scope>NUCLEOTIDE SEQUENCE [LARGE SCALE GENOMIC DNA]</scope>
    <source>
        <strain evidence="3 5">DSM 44264</strain>
    </source>
</reference>
<dbReference type="KEGG" id="cii:CIMIT_11275"/>
<keyword evidence="5" id="KW-1185">Reference proteome</keyword>
<dbReference type="eggNOG" id="ENOG50337DZ">
    <property type="taxonomic scope" value="Bacteria"/>
</dbReference>
<sequence>MRLRLPTALVAAGLALAACSAETETPEAPSETTAAAPDQGLPVETLPETQRTDWTECPYLDTEWVAQTNGQRVTGVGIDSRFDTPACQFWSYPEEPQLTVIVRHMASPQESMAVVDWATPVEFTAPADQPPGWNGGRHGGGEVPNRIGAAYSVARGTHAVTVFTNQDESVKAQRVAEQVIATLGL</sequence>
<dbReference type="InterPro" id="IPR018567">
    <property type="entry name" value="DUF2020"/>
</dbReference>
<dbReference type="STRING" id="156978.CIMIT_11275"/>
<evidence type="ECO:0000313" key="4">
    <source>
        <dbReference type="EMBL" id="SNV85893.1"/>
    </source>
</evidence>
<dbReference type="AlphaFoldDB" id="A0A076NRW5"/>
<feature type="signal peptide" evidence="1">
    <location>
        <begin position="1"/>
        <end position="17"/>
    </location>
</feature>
<evidence type="ECO:0000313" key="6">
    <source>
        <dbReference type="Proteomes" id="UP000215374"/>
    </source>
</evidence>
<dbReference type="SUPFAM" id="SSF55724">
    <property type="entry name" value="Mog1p/PsbP-like"/>
    <property type="match status" value="1"/>
</dbReference>
<dbReference type="HOGENOM" id="CLU_099876_0_0_11"/>
<dbReference type="InterPro" id="IPR016123">
    <property type="entry name" value="Mog1/PsbP_a/b/a-sand"/>
</dbReference>
<proteinExistence type="predicted"/>